<evidence type="ECO:0000256" key="8">
    <source>
        <dbReference type="ARBA" id="ARBA00022793"/>
    </source>
</evidence>
<dbReference type="FunFam" id="3.20.20.210:FF:000008">
    <property type="entry name" value="Uroporphyrinogen decarboxylase"/>
    <property type="match status" value="1"/>
</dbReference>
<evidence type="ECO:0000259" key="17">
    <source>
        <dbReference type="PROSITE" id="PS00907"/>
    </source>
</evidence>
<feature type="domain" description="Uroporphyrinogen decarboxylase (URO-D)" evidence="17">
    <location>
        <begin position="148"/>
        <end position="164"/>
    </location>
</feature>
<dbReference type="NCBIfam" id="TIGR01464">
    <property type="entry name" value="hemE"/>
    <property type="match status" value="1"/>
</dbReference>
<reference evidence="19" key="1">
    <citation type="submission" date="2025-08" db="UniProtKB">
        <authorList>
            <consortium name="RefSeq"/>
        </authorList>
    </citation>
    <scope>IDENTIFICATION</scope>
</reference>
<proteinExistence type="inferred from homology"/>
<comment type="pathway">
    <text evidence="2 14">Porphyrin-containing compound metabolism; protoporphyrin-IX biosynthesis; coproporphyrinogen-III from 5-aminolevulinate: step 4/4.</text>
</comment>
<gene>
    <name evidence="19" type="primary">LOC115228414</name>
</gene>
<dbReference type="KEGG" id="osn:115228414"/>
<comment type="catalytic activity">
    <reaction evidence="13">
        <text>uroporphyrinogen III + 4 H(+) = coproporphyrinogen III + 4 CO2</text>
        <dbReference type="Rhea" id="RHEA:19865"/>
        <dbReference type="ChEBI" id="CHEBI:15378"/>
        <dbReference type="ChEBI" id="CHEBI:16526"/>
        <dbReference type="ChEBI" id="CHEBI:57308"/>
        <dbReference type="ChEBI" id="CHEBI:57309"/>
        <dbReference type="EC" id="4.1.1.37"/>
    </reaction>
    <physiologicalReaction direction="left-to-right" evidence="13">
        <dbReference type="Rhea" id="RHEA:19866"/>
    </physiologicalReaction>
</comment>
<evidence type="ECO:0000256" key="1">
    <source>
        <dbReference type="ARBA" id="ARBA00004514"/>
    </source>
</evidence>
<keyword evidence="9 14" id="KW-0456">Lyase</keyword>
<evidence type="ECO:0000256" key="2">
    <source>
        <dbReference type="ARBA" id="ARBA00004804"/>
    </source>
</evidence>
<dbReference type="PROSITE" id="PS00907">
    <property type="entry name" value="UROD_2"/>
    <property type="match status" value="1"/>
</dbReference>
<evidence type="ECO:0000256" key="13">
    <source>
        <dbReference type="ARBA" id="ARBA00048411"/>
    </source>
</evidence>
<feature type="domain" description="Uroporphyrinogen decarboxylase (URO-D)" evidence="16">
    <location>
        <begin position="31"/>
        <end position="40"/>
    </location>
</feature>
<dbReference type="PANTHER" id="PTHR21091:SF169">
    <property type="entry name" value="UROPORPHYRINOGEN DECARBOXYLASE"/>
    <property type="match status" value="1"/>
</dbReference>
<dbReference type="RefSeq" id="XP_036354821.1">
    <property type="nucleotide sequence ID" value="XM_036498928.1"/>
</dbReference>
<name>A0A7E6EGW8_9MOLL</name>
<dbReference type="InterPro" id="IPR006361">
    <property type="entry name" value="Uroporphyrinogen_deCO2ase_HemE"/>
</dbReference>
<evidence type="ECO:0000256" key="11">
    <source>
        <dbReference type="ARBA" id="ARBA00045708"/>
    </source>
</evidence>
<dbReference type="PROSITE" id="PS00906">
    <property type="entry name" value="UROD_1"/>
    <property type="match status" value="1"/>
</dbReference>
<accession>A0A7E6EGW8</accession>
<keyword evidence="7" id="KW-0963">Cytoplasm</keyword>
<comment type="subcellular location">
    <subcellularLocation>
        <location evidence="1">Cytoplasm</location>
        <location evidence="1">Cytosol</location>
    </subcellularLocation>
</comment>
<dbReference type="Pfam" id="PF01208">
    <property type="entry name" value="URO-D"/>
    <property type="match status" value="1"/>
</dbReference>
<evidence type="ECO:0000256" key="6">
    <source>
        <dbReference type="ARBA" id="ARBA00014308"/>
    </source>
</evidence>
<dbReference type="EC" id="4.1.1.37" evidence="5 14"/>
<dbReference type="AlphaFoldDB" id="A0A7E6EGW8"/>
<evidence type="ECO:0000259" key="16">
    <source>
        <dbReference type="PROSITE" id="PS00906"/>
    </source>
</evidence>
<comment type="catalytic activity">
    <reaction evidence="12">
        <text>uroporphyrinogen I + 4 H(+) = coproporphyrinogen I + 4 CO2</text>
        <dbReference type="Rhea" id="RHEA:31239"/>
        <dbReference type="ChEBI" id="CHEBI:15378"/>
        <dbReference type="ChEBI" id="CHEBI:16526"/>
        <dbReference type="ChEBI" id="CHEBI:62626"/>
        <dbReference type="ChEBI" id="CHEBI:62631"/>
    </reaction>
    <physiologicalReaction direction="left-to-right" evidence="12">
        <dbReference type="Rhea" id="RHEA:31240"/>
    </physiologicalReaction>
</comment>
<evidence type="ECO:0000313" key="19">
    <source>
        <dbReference type="RefSeq" id="XP_036354821.1"/>
    </source>
</evidence>
<sequence>MSIRQDSVIPLKNDLILRVAKGNVDPSSKIPVWVMRQAGRYLEEYRHFSAQNGFLNICQSPELMCEATMMPFKYFDFDAAIIFSDILILALPLGLKVSMVPGQGPVISPKLTELANPVFDVDLTQHLSYVYRGIELTRRALDGKVPLIGFAGGPWTLLSYMVEGTPTKVLSQARKWLYQLPESTATRIFESLSDLIVQHLRLQVQAGAQMLQIFESNAGMLSTTHLEKYLLPALQRINNSLRDTLREDYVPTIIFPKGCSIASLQWLAYETGYDVIGLDWTTEVGQLGDMNGKALQGNLDPAALYSNKDELSGYIHDMLRKFEGRPYIANLGHGIYPDVPPESVELFVGTVHSYNT</sequence>
<keyword evidence="10 14" id="KW-0627">Porphyrin biosynthesis</keyword>
<dbReference type="PANTHER" id="PTHR21091">
    <property type="entry name" value="METHYLTETRAHYDROFOLATE:HOMOCYSTEINE METHYLTRANSFERASE RELATED"/>
    <property type="match status" value="1"/>
</dbReference>
<evidence type="ECO:0000256" key="5">
    <source>
        <dbReference type="ARBA" id="ARBA00012288"/>
    </source>
</evidence>
<evidence type="ECO:0000256" key="4">
    <source>
        <dbReference type="ARBA" id="ARBA00011738"/>
    </source>
</evidence>
<dbReference type="GO" id="GO:0004853">
    <property type="term" value="F:uroporphyrinogen decarboxylase activity"/>
    <property type="evidence" value="ECO:0007669"/>
    <property type="project" value="UniProtKB-EC"/>
</dbReference>
<evidence type="ECO:0000256" key="14">
    <source>
        <dbReference type="RuleBase" id="RU000554"/>
    </source>
</evidence>
<comment type="similarity">
    <text evidence="3 15">Belongs to the uroporphyrinogen decarboxylase family.</text>
</comment>
<dbReference type="HAMAP" id="MF_00218">
    <property type="entry name" value="URO_D"/>
    <property type="match status" value="1"/>
</dbReference>
<evidence type="ECO:0000256" key="10">
    <source>
        <dbReference type="ARBA" id="ARBA00023244"/>
    </source>
</evidence>
<dbReference type="Gene3D" id="3.20.20.210">
    <property type="match status" value="1"/>
</dbReference>
<organism evidence="18 19">
    <name type="scientific">Octopus sinensis</name>
    <name type="common">East Asian common octopus</name>
    <dbReference type="NCBI Taxonomy" id="2607531"/>
    <lineage>
        <taxon>Eukaryota</taxon>
        <taxon>Metazoa</taxon>
        <taxon>Spiralia</taxon>
        <taxon>Lophotrochozoa</taxon>
        <taxon>Mollusca</taxon>
        <taxon>Cephalopoda</taxon>
        <taxon>Coleoidea</taxon>
        <taxon>Octopodiformes</taxon>
        <taxon>Octopoda</taxon>
        <taxon>Incirrata</taxon>
        <taxon>Octopodidae</taxon>
        <taxon>Octopus</taxon>
    </lineage>
</organism>
<dbReference type="CDD" id="cd00717">
    <property type="entry name" value="URO-D"/>
    <property type="match status" value="1"/>
</dbReference>
<evidence type="ECO:0000256" key="12">
    <source>
        <dbReference type="ARBA" id="ARBA00047341"/>
    </source>
</evidence>
<dbReference type="GO" id="GO:0005829">
    <property type="term" value="C:cytosol"/>
    <property type="evidence" value="ECO:0007669"/>
    <property type="project" value="UniProtKB-SubCell"/>
</dbReference>
<comment type="subunit">
    <text evidence="4">Homodimer.</text>
</comment>
<comment type="function">
    <text evidence="11">Catalyzes the sequential decarboxylation of the four acetate side chains of uroporphyrinogen to form coproporphyrinogen and participates in the fifth step in the heme biosynthetic pathway. Isomer I or isomer III of uroporphyrinogen may serve as substrate, but only coproporphyrinogen III can ultimately be converted to heme. In vitro also decarboxylates pentacarboxylate porphyrinogen I.</text>
</comment>
<dbReference type="Proteomes" id="UP000515154">
    <property type="component" value="Unplaced"/>
</dbReference>
<dbReference type="SUPFAM" id="SSF51726">
    <property type="entry name" value="UROD/MetE-like"/>
    <property type="match status" value="1"/>
</dbReference>
<protein>
    <recommendedName>
        <fullName evidence="6 14">Uroporphyrinogen decarboxylase</fullName>
        <ecNumber evidence="5 14">4.1.1.37</ecNumber>
    </recommendedName>
</protein>
<dbReference type="GO" id="GO:0006782">
    <property type="term" value="P:protoporphyrinogen IX biosynthetic process"/>
    <property type="evidence" value="ECO:0007669"/>
    <property type="project" value="UniProtKB-UniPathway"/>
</dbReference>
<evidence type="ECO:0000256" key="7">
    <source>
        <dbReference type="ARBA" id="ARBA00022490"/>
    </source>
</evidence>
<evidence type="ECO:0000256" key="9">
    <source>
        <dbReference type="ARBA" id="ARBA00023239"/>
    </source>
</evidence>
<keyword evidence="18" id="KW-1185">Reference proteome</keyword>
<keyword evidence="8 14" id="KW-0210">Decarboxylase</keyword>
<dbReference type="UniPathway" id="UPA00251">
    <property type="reaction ID" value="UER00321"/>
</dbReference>
<dbReference type="InterPro" id="IPR038071">
    <property type="entry name" value="UROD/MetE-like_sf"/>
</dbReference>
<dbReference type="InterPro" id="IPR000257">
    <property type="entry name" value="Uroporphyrinogen_deCOase"/>
</dbReference>
<evidence type="ECO:0000256" key="3">
    <source>
        <dbReference type="ARBA" id="ARBA00009935"/>
    </source>
</evidence>
<evidence type="ECO:0000256" key="15">
    <source>
        <dbReference type="RuleBase" id="RU004169"/>
    </source>
</evidence>
<evidence type="ECO:0000313" key="18">
    <source>
        <dbReference type="Proteomes" id="UP000515154"/>
    </source>
</evidence>